<evidence type="ECO:0000313" key="3">
    <source>
        <dbReference type="Proteomes" id="UP001221898"/>
    </source>
</evidence>
<evidence type="ECO:0000313" key="2">
    <source>
        <dbReference type="EMBL" id="KAJ8387832.1"/>
    </source>
</evidence>
<reference evidence="2" key="1">
    <citation type="journal article" date="2023" name="Science">
        <title>Genome structures resolve the early diversification of teleost fishes.</title>
        <authorList>
            <person name="Parey E."/>
            <person name="Louis A."/>
            <person name="Montfort J."/>
            <person name="Bouchez O."/>
            <person name="Roques C."/>
            <person name="Iampietro C."/>
            <person name="Lluch J."/>
            <person name="Castinel A."/>
            <person name="Donnadieu C."/>
            <person name="Desvignes T."/>
            <person name="Floi Bucao C."/>
            <person name="Jouanno E."/>
            <person name="Wen M."/>
            <person name="Mejri S."/>
            <person name="Dirks R."/>
            <person name="Jansen H."/>
            <person name="Henkel C."/>
            <person name="Chen W.J."/>
            <person name="Zahm M."/>
            <person name="Cabau C."/>
            <person name="Klopp C."/>
            <person name="Thompson A.W."/>
            <person name="Robinson-Rechavi M."/>
            <person name="Braasch I."/>
            <person name="Lecointre G."/>
            <person name="Bobe J."/>
            <person name="Postlethwait J.H."/>
            <person name="Berthelot C."/>
            <person name="Roest Crollius H."/>
            <person name="Guiguen Y."/>
        </authorList>
    </citation>
    <scope>NUCLEOTIDE SEQUENCE</scope>
    <source>
        <strain evidence="2">NC1722</strain>
    </source>
</reference>
<dbReference type="EMBL" id="JAINUG010000205">
    <property type="protein sequence ID" value="KAJ8387832.1"/>
    <property type="molecule type" value="Genomic_DNA"/>
</dbReference>
<feature type="region of interest" description="Disordered" evidence="1">
    <location>
        <begin position="89"/>
        <end position="111"/>
    </location>
</feature>
<accession>A0AAD7RPM6</accession>
<evidence type="ECO:0000256" key="1">
    <source>
        <dbReference type="SAM" id="MobiDB-lite"/>
    </source>
</evidence>
<comment type="caution">
    <text evidence="2">The sequence shown here is derived from an EMBL/GenBank/DDBJ whole genome shotgun (WGS) entry which is preliminary data.</text>
</comment>
<proteinExistence type="predicted"/>
<feature type="region of interest" description="Disordered" evidence="1">
    <location>
        <begin position="1"/>
        <end position="67"/>
    </location>
</feature>
<protein>
    <submittedName>
        <fullName evidence="2">Uncharacterized protein</fullName>
    </submittedName>
</protein>
<gene>
    <name evidence="2" type="ORF">AAFF_G00149810</name>
</gene>
<organism evidence="2 3">
    <name type="scientific">Aldrovandia affinis</name>
    <dbReference type="NCBI Taxonomy" id="143900"/>
    <lineage>
        <taxon>Eukaryota</taxon>
        <taxon>Metazoa</taxon>
        <taxon>Chordata</taxon>
        <taxon>Craniata</taxon>
        <taxon>Vertebrata</taxon>
        <taxon>Euteleostomi</taxon>
        <taxon>Actinopterygii</taxon>
        <taxon>Neopterygii</taxon>
        <taxon>Teleostei</taxon>
        <taxon>Notacanthiformes</taxon>
        <taxon>Halosauridae</taxon>
        <taxon>Aldrovandia</taxon>
    </lineage>
</organism>
<sequence>MSPDRSIPLLSPLNHAAAPSLGESKTRQPSTCMYNGAAHTISAERRGREKDRPSSRATGTTTAWGGWGFTQRVTEAPAAKTRAKMPIRTLPAGSLMGADRQSCHGSQPTMQ</sequence>
<feature type="compositionally biased region" description="Basic and acidic residues" evidence="1">
    <location>
        <begin position="42"/>
        <end position="54"/>
    </location>
</feature>
<keyword evidence="3" id="KW-1185">Reference proteome</keyword>
<dbReference type="AlphaFoldDB" id="A0AAD7RPM6"/>
<dbReference type="Proteomes" id="UP001221898">
    <property type="component" value="Unassembled WGS sequence"/>
</dbReference>
<name>A0AAD7RPM6_9TELE</name>